<reference evidence="1" key="1">
    <citation type="submission" date="2018-06" db="EMBL/GenBank/DDBJ databases">
        <authorList>
            <person name="Zhirakovskaya E."/>
        </authorList>
    </citation>
    <scope>NUCLEOTIDE SEQUENCE</scope>
</reference>
<dbReference type="Gene3D" id="2.40.10.10">
    <property type="entry name" value="Trypsin-like serine proteases"/>
    <property type="match status" value="1"/>
</dbReference>
<keyword evidence="1" id="KW-0378">Hydrolase</keyword>
<protein>
    <submittedName>
        <fullName evidence="1">HtrA protease/chaperone protein</fullName>
    </submittedName>
</protein>
<gene>
    <name evidence="1" type="ORF">MNBD_ALPHA03-271</name>
</gene>
<sequence>MRNLSRTIWGFVFVTAAIFATSVTGVAKSELPLSKGQVTLSYAPLVKQIAPAVVNVYASQKIVRRSPFEGDPFFERFFGRDGFGRPQKRTQNSLGSGVIIDAAGIVITNHHV</sequence>
<proteinExistence type="predicted"/>
<dbReference type="SUPFAM" id="SSF50494">
    <property type="entry name" value="Trypsin-like serine proteases"/>
    <property type="match status" value="1"/>
</dbReference>
<feature type="non-terminal residue" evidence="1">
    <location>
        <position position="112"/>
    </location>
</feature>
<dbReference type="EMBL" id="UOFW01000204">
    <property type="protein sequence ID" value="VAX07391.1"/>
    <property type="molecule type" value="Genomic_DNA"/>
</dbReference>
<organism evidence="1">
    <name type="scientific">hydrothermal vent metagenome</name>
    <dbReference type="NCBI Taxonomy" id="652676"/>
    <lineage>
        <taxon>unclassified sequences</taxon>
        <taxon>metagenomes</taxon>
        <taxon>ecological metagenomes</taxon>
    </lineage>
</organism>
<evidence type="ECO:0000313" key="1">
    <source>
        <dbReference type="EMBL" id="VAX07391.1"/>
    </source>
</evidence>
<dbReference type="InterPro" id="IPR043504">
    <property type="entry name" value="Peptidase_S1_PA_chymotrypsin"/>
</dbReference>
<dbReference type="GO" id="GO:0008233">
    <property type="term" value="F:peptidase activity"/>
    <property type="evidence" value="ECO:0007669"/>
    <property type="project" value="UniProtKB-KW"/>
</dbReference>
<keyword evidence="1" id="KW-0645">Protease</keyword>
<name>A0A3B1AZY7_9ZZZZ</name>
<accession>A0A3B1AZY7</accession>
<dbReference type="InterPro" id="IPR009003">
    <property type="entry name" value="Peptidase_S1_PA"/>
</dbReference>
<dbReference type="GO" id="GO:0006508">
    <property type="term" value="P:proteolysis"/>
    <property type="evidence" value="ECO:0007669"/>
    <property type="project" value="UniProtKB-KW"/>
</dbReference>
<dbReference type="AlphaFoldDB" id="A0A3B1AZY7"/>